<organism evidence="2 3">
    <name type="scientific">Hamiltosporidium magnivora</name>
    <dbReference type="NCBI Taxonomy" id="148818"/>
    <lineage>
        <taxon>Eukaryota</taxon>
        <taxon>Fungi</taxon>
        <taxon>Fungi incertae sedis</taxon>
        <taxon>Microsporidia</taxon>
        <taxon>Dubosqiidae</taxon>
        <taxon>Hamiltosporidium</taxon>
    </lineage>
</organism>
<dbReference type="AlphaFoldDB" id="A0A4Q9L9H6"/>
<evidence type="ECO:0000256" key="1">
    <source>
        <dbReference type="SAM" id="MobiDB-lite"/>
    </source>
</evidence>
<protein>
    <submittedName>
        <fullName evidence="2">Uncharacterized protein</fullName>
    </submittedName>
</protein>
<dbReference type="Proteomes" id="UP000293045">
    <property type="component" value="Unassembled WGS sequence"/>
</dbReference>
<accession>A0A4Q9L9H6</accession>
<evidence type="ECO:0000313" key="2">
    <source>
        <dbReference type="EMBL" id="TBU03925.1"/>
    </source>
</evidence>
<comment type="caution">
    <text evidence="2">The sequence shown here is derived from an EMBL/GenBank/DDBJ whole genome shotgun (WGS) entry which is preliminary data.</text>
</comment>
<dbReference type="VEuPathDB" id="MicrosporidiaDB:CWI36_0473p0010"/>
<dbReference type="EMBL" id="PIXR01000882">
    <property type="protein sequence ID" value="TBU03925.1"/>
    <property type="molecule type" value="Genomic_DNA"/>
</dbReference>
<feature type="region of interest" description="Disordered" evidence="1">
    <location>
        <begin position="136"/>
        <end position="156"/>
    </location>
</feature>
<dbReference type="VEuPathDB" id="MicrosporidiaDB:CWI39_0882p0010"/>
<evidence type="ECO:0000313" key="3">
    <source>
        <dbReference type="Proteomes" id="UP000293045"/>
    </source>
</evidence>
<proteinExistence type="predicted"/>
<reference evidence="2 3" key="1">
    <citation type="submission" date="2017-12" db="EMBL/GenBank/DDBJ databases">
        <authorList>
            <person name="Pombert J.-F."/>
            <person name="Haag K.L."/>
            <person name="Ebert D."/>
        </authorList>
    </citation>
    <scope>NUCLEOTIDE SEQUENCE [LARGE SCALE GENOMIC DNA]</scope>
    <source>
        <strain evidence="2">IL-BN-2</strain>
    </source>
</reference>
<name>A0A4Q9L9H6_9MICR</name>
<sequence>MKSVKDLIKFWENIANPKNDQSSNVNTLKVVDDHWKLNDTKPVKHYNNEPRSIVKNEARQRICLGLPFKEGVDNDFNKIKEAPVYVVMVQVYVYDNCGDEKCKKESKKIFKNNTKNDSVNYLDNSSSILSTKSIKRQVKNEKSNVQKNKRKKRWEGISDPKERLSHLYI</sequence>
<gene>
    <name evidence="2" type="ORF">CWI39_0882p0010</name>
</gene>